<dbReference type="CDD" id="cd07043">
    <property type="entry name" value="STAS_anti-anti-sigma_factors"/>
    <property type="match status" value="1"/>
</dbReference>
<evidence type="ECO:0000256" key="2">
    <source>
        <dbReference type="RuleBase" id="RU003749"/>
    </source>
</evidence>
<reference evidence="4 5" key="1">
    <citation type="journal article" date="2016" name="Nat. Commun.">
        <title>Thousands of microbial genomes shed light on interconnected biogeochemical processes in an aquifer system.</title>
        <authorList>
            <person name="Anantharaman K."/>
            <person name="Brown C.T."/>
            <person name="Hug L.A."/>
            <person name="Sharon I."/>
            <person name="Castelle C.J."/>
            <person name="Probst A.J."/>
            <person name="Thomas B.C."/>
            <person name="Singh A."/>
            <person name="Wilkins M.J."/>
            <person name="Karaoz U."/>
            <person name="Brodie E.L."/>
            <person name="Williams K.H."/>
            <person name="Hubbard S.S."/>
            <person name="Banfield J.F."/>
        </authorList>
    </citation>
    <scope>NUCLEOTIDE SEQUENCE [LARGE SCALE GENOMIC DNA]</scope>
</reference>
<evidence type="ECO:0000259" key="3">
    <source>
        <dbReference type="PROSITE" id="PS50801"/>
    </source>
</evidence>
<dbReference type="GO" id="GO:0043856">
    <property type="term" value="F:anti-sigma factor antagonist activity"/>
    <property type="evidence" value="ECO:0007669"/>
    <property type="project" value="InterPro"/>
</dbReference>
<dbReference type="Proteomes" id="UP000178086">
    <property type="component" value="Unassembled WGS sequence"/>
</dbReference>
<comment type="caution">
    <text evidence="4">The sequence shown here is derived from an EMBL/GenBank/DDBJ whole genome shotgun (WGS) entry which is preliminary data.</text>
</comment>
<dbReference type="Pfam" id="PF01740">
    <property type="entry name" value="STAS"/>
    <property type="match status" value="1"/>
</dbReference>
<evidence type="ECO:0000256" key="1">
    <source>
        <dbReference type="ARBA" id="ARBA00009013"/>
    </source>
</evidence>
<organism evidence="4 5">
    <name type="scientific">Candidatus Aquicultor primus</name>
    <dbReference type="NCBI Taxonomy" id="1797195"/>
    <lineage>
        <taxon>Bacteria</taxon>
        <taxon>Bacillati</taxon>
        <taxon>Actinomycetota</taxon>
        <taxon>Candidatus Aquicultoria</taxon>
        <taxon>Candidatus Aquicultorales</taxon>
        <taxon>Candidatus Aquicultoraceae</taxon>
        <taxon>Candidatus Aquicultor</taxon>
    </lineage>
</organism>
<proteinExistence type="inferred from homology"/>
<dbReference type="Gene3D" id="3.30.750.24">
    <property type="entry name" value="STAS domain"/>
    <property type="match status" value="1"/>
</dbReference>
<dbReference type="InterPro" id="IPR036513">
    <property type="entry name" value="STAS_dom_sf"/>
</dbReference>
<name>A0A1F2UNA3_9ACTN</name>
<sequence>MDVQIKPGDIPIIDVGGEIDHFAVPELEHRVMEFIDTGHASIILDFSDVSYIDSAGVALIILSIQKTTPLGGKVGLIVIDKNVLKILEIVGITKLVQAFALYSSLDEALADMSGDHSG</sequence>
<dbReference type="PANTHER" id="PTHR33495">
    <property type="entry name" value="ANTI-SIGMA FACTOR ANTAGONIST TM_1081-RELATED-RELATED"/>
    <property type="match status" value="1"/>
</dbReference>
<dbReference type="SUPFAM" id="SSF52091">
    <property type="entry name" value="SpoIIaa-like"/>
    <property type="match status" value="1"/>
</dbReference>
<accession>A0A1F2UNA3</accession>
<evidence type="ECO:0000313" key="4">
    <source>
        <dbReference type="EMBL" id="OFW32536.1"/>
    </source>
</evidence>
<protein>
    <recommendedName>
        <fullName evidence="2">Anti-sigma factor antagonist</fullName>
    </recommendedName>
</protein>
<gene>
    <name evidence="4" type="ORF">A2074_00165</name>
</gene>
<dbReference type="InterPro" id="IPR003658">
    <property type="entry name" value="Anti-sigma_ant"/>
</dbReference>
<dbReference type="AlphaFoldDB" id="A0A1F2UNA3"/>
<evidence type="ECO:0000313" key="5">
    <source>
        <dbReference type="Proteomes" id="UP000178086"/>
    </source>
</evidence>
<dbReference type="InterPro" id="IPR002645">
    <property type="entry name" value="STAS_dom"/>
</dbReference>
<feature type="domain" description="STAS" evidence="3">
    <location>
        <begin position="9"/>
        <end position="112"/>
    </location>
</feature>
<dbReference type="PROSITE" id="PS50801">
    <property type="entry name" value="STAS"/>
    <property type="match status" value="1"/>
</dbReference>
<comment type="similarity">
    <text evidence="1 2">Belongs to the anti-sigma-factor antagonist family.</text>
</comment>
<dbReference type="NCBIfam" id="TIGR00377">
    <property type="entry name" value="ant_ant_sig"/>
    <property type="match status" value="1"/>
</dbReference>
<dbReference type="EMBL" id="MELI01000093">
    <property type="protein sequence ID" value="OFW32536.1"/>
    <property type="molecule type" value="Genomic_DNA"/>
</dbReference>